<dbReference type="InterPro" id="IPR036397">
    <property type="entry name" value="RNaseH_sf"/>
</dbReference>
<name>A0A7H4LJB8_WHEAT</name>
<sequence>MLLCDHTGAIIFSSCRHLFSCDDILEAEILAIREGLMLALQWSSLPIYIESDSLEAVNMVKSENTNRSKYAFFIREIKDSMSERSSCITHIHRSCNNSSHILANFERTQGRIAVWLGSRPDAVLDAVKRDCNRVLIE</sequence>
<dbReference type="SUPFAM" id="SSF53098">
    <property type="entry name" value="Ribonuclease H-like"/>
    <property type="match status" value="1"/>
</dbReference>
<evidence type="ECO:0000313" key="2">
    <source>
        <dbReference type="EMBL" id="SPT18706.1"/>
    </source>
</evidence>
<organism evidence="2 3">
    <name type="scientific">Triticum aestivum</name>
    <name type="common">Wheat</name>
    <dbReference type="NCBI Taxonomy" id="4565"/>
    <lineage>
        <taxon>Eukaryota</taxon>
        <taxon>Viridiplantae</taxon>
        <taxon>Streptophyta</taxon>
        <taxon>Embryophyta</taxon>
        <taxon>Tracheophyta</taxon>
        <taxon>Spermatophyta</taxon>
        <taxon>Magnoliopsida</taxon>
        <taxon>Liliopsida</taxon>
        <taxon>Poales</taxon>
        <taxon>Poaceae</taxon>
        <taxon>BOP clade</taxon>
        <taxon>Pooideae</taxon>
        <taxon>Triticodae</taxon>
        <taxon>Triticeae</taxon>
        <taxon>Triticinae</taxon>
        <taxon>Triticum</taxon>
    </lineage>
</organism>
<dbReference type="Proteomes" id="UP000280104">
    <property type="component" value="Chromosome II"/>
</dbReference>
<dbReference type="InterPro" id="IPR012337">
    <property type="entry name" value="RNaseH-like_sf"/>
</dbReference>
<dbReference type="GO" id="GO:0004523">
    <property type="term" value="F:RNA-DNA hybrid ribonuclease activity"/>
    <property type="evidence" value="ECO:0007669"/>
    <property type="project" value="InterPro"/>
</dbReference>
<evidence type="ECO:0000259" key="1">
    <source>
        <dbReference type="Pfam" id="PF13456"/>
    </source>
</evidence>
<protein>
    <recommendedName>
        <fullName evidence="1">RNase H type-1 domain-containing protein</fullName>
    </recommendedName>
</protein>
<dbReference type="EMBL" id="LS480641">
    <property type="protein sequence ID" value="SPT18706.1"/>
    <property type="molecule type" value="Genomic_DNA"/>
</dbReference>
<evidence type="ECO:0000313" key="3">
    <source>
        <dbReference type="Proteomes" id="UP000280104"/>
    </source>
</evidence>
<dbReference type="GO" id="GO:0003676">
    <property type="term" value="F:nucleic acid binding"/>
    <property type="evidence" value="ECO:0007669"/>
    <property type="project" value="InterPro"/>
</dbReference>
<gene>
    <name evidence="2" type="ORF">CAMPLR22A2D_LOCUS3319</name>
</gene>
<dbReference type="PANTHER" id="PTHR47723">
    <property type="entry name" value="OS05G0353850 PROTEIN"/>
    <property type="match status" value="1"/>
</dbReference>
<accession>A0A7H4LJB8</accession>
<dbReference type="CDD" id="cd06222">
    <property type="entry name" value="RNase_H_like"/>
    <property type="match status" value="1"/>
</dbReference>
<dbReference type="InterPro" id="IPR044730">
    <property type="entry name" value="RNase_H-like_dom_plant"/>
</dbReference>
<dbReference type="AlphaFoldDB" id="A0A7H4LJB8"/>
<reference evidence="2 3" key="1">
    <citation type="submission" date="2018-05" db="EMBL/GenBank/DDBJ databases">
        <authorList>
            <person name="Thind KAUR A."/>
        </authorList>
    </citation>
    <scope>NUCLEOTIDE SEQUENCE [LARGE SCALE GENOMIC DNA]</scope>
</reference>
<proteinExistence type="predicted"/>
<dbReference type="PANTHER" id="PTHR47723:SF24">
    <property type="entry name" value="RNASE H TYPE-1 DOMAIN-CONTAINING PROTEIN"/>
    <property type="match status" value="1"/>
</dbReference>
<dbReference type="Gene3D" id="3.30.420.10">
    <property type="entry name" value="Ribonuclease H-like superfamily/Ribonuclease H"/>
    <property type="match status" value="1"/>
</dbReference>
<dbReference type="Pfam" id="PF13456">
    <property type="entry name" value="RVT_3"/>
    <property type="match status" value="1"/>
</dbReference>
<dbReference type="InterPro" id="IPR002156">
    <property type="entry name" value="RNaseH_domain"/>
</dbReference>
<dbReference type="InterPro" id="IPR053151">
    <property type="entry name" value="RNase_H-like"/>
</dbReference>
<feature type="domain" description="RNase H type-1" evidence="1">
    <location>
        <begin position="1"/>
        <end position="105"/>
    </location>
</feature>